<protein>
    <submittedName>
        <fullName evidence="2">Uncharacterized protein</fullName>
    </submittedName>
</protein>
<dbReference type="Proteomes" id="UP000807342">
    <property type="component" value="Unassembled WGS sequence"/>
</dbReference>
<dbReference type="AlphaFoldDB" id="A0A9P6BUX9"/>
<feature type="compositionally biased region" description="Pro residues" evidence="1">
    <location>
        <begin position="135"/>
        <end position="144"/>
    </location>
</feature>
<keyword evidence="3" id="KW-1185">Reference proteome</keyword>
<evidence type="ECO:0000313" key="3">
    <source>
        <dbReference type="Proteomes" id="UP000807342"/>
    </source>
</evidence>
<organism evidence="2 3">
    <name type="scientific">Macrolepiota fuliginosa MF-IS2</name>
    <dbReference type="NCBI Taxonomy" id="1400762"/>
    <lineage>
        <taxon>Eukaryota</taxon>
        <taxon>Fungi</taxon>
        <taxon>Dikarya</taxon>
        <taxon>Basidiomycota</taxon>
        <taxon>Agaricomycotina</taxon>
        <taxon>Agaricomycetes</taxon>
        <taxon>Agaricomycetidae</taxon>
        <taxon>Agaricales</taxon>
        <taxon>Agaricineae</taxon>
        <taxon>Agaricaceae</taxon>
        <taxon>Macrolepiota</taxon>
    </lineage>
</organism>
<reference evidence="2" key="1">
    <citation type="submission" date="2020-11" db="EMBL/GenBank/DDBJ databases">
        <authorList>
            <consortium name="DOE Joint Genome Institute"/>
            <person name="Ahrendt S."/>
            <person name="Riley R."/>
            <person name="Andreopoulos W."/>
            <person name="Labutti K."/>
            <person name="Pangilinan J."/>
            <person name="Ruiz-Duenas F.J."/>
            <person name="Barrasa J.M."/>
            <person name="Sanchez-Garcia M."/>
            <person name="Camarero S."/>
            <person name="Miyauchi S."/>
            <person name="Serrano A."/>
            <person name="Linde D."/>
            <person name="Babiker R."/>
            <person name="Drula E."/>
            <person name="Ayuso-Fernandez I."/>
            <person name="Pacheco R."/>
            <person name="Padilla G."/>
            <person name="Ferreira P."/>
            <person name="Barriuso J."/>
            <person name="Kellner H."/>
            <person name="Castanera R."/>
            <person name="Alfaro M."/>
            <person name="Ramirez L."/>
            <person name="Pisabarro A.G."/>
            <person name="Kuo A."/>
            <person name="Tritt A."/>
            <person name="Lipzen A."/>
            <person name="He G."/>
            <person name="Yan M."/>
            <person name="Ng V."/>
            <person name="Cullen D."/>
            <person name="Martin F."/>
            <person name="Rosso M.-N."/>
            <person name="Henrissat B."/>
            <person name="Hibbett D."/>
            <person name="Martinez A.T."/>
            <person name="Grigoriev I.V."/>
        </authorList>
    </citation>
    <scope>NUCLEOTIDE SEQUENCE</scope>
    <source>
        <strain evidence="2">MF-IS2</strain>
    </source>
</reference>
<accession>A0A9P6BUX9</accession>
<feature type="compositionally biased region" description="Basic and acidic residues" evidence="1">
    <location>
        <begin position="170"/>
        <end position="179"/>
    </location>
</feature>
<dbReference type="OrthoDB" id="10645226at2759"/>
<proteinExistence type="predicted"/>
<comment type="caution">
    <text evidence="2">The sequence shown here is derived from an EMBL/GenBank/DDBJ whole genome shotgun (WGS) entry which is preliminary data.</text>
</comment>
<evidence type="ECO:0000256" key="1">
    <source>
        <dbReference type="SAM" id="MobiDB-lite"/>
    </source>
</evidence>
<gene>
    <name evidence="2" type="ORF">P691DRAFT_767070</name>
</gene>
<sequence>MSIYTQPSTPTIASDLSFHEEGVFVCIFCYHMAGKPAKQFQLPVYDGFFLLVNDYVFIRDTNFLSTPFKIWDSFVDNFVDIPMATYWLFPSTANPFLIVKNAGIEDADCPGLDNLISQVADSIDDFLNDLCSSSPLPPSSPPPLTAVQVQTPSPPPPPPLTPVYPTHPLPLHERNKVESEAGPSINKCK</sequence>
<feature type="region of interest" description="Disordered" evidence="1">
    <location>
        <begin position="135"/>
        <end position="189"/>
    </location>
</feature>
<evidence type="ECO:0000313" key="2">
    <source>
        <dbReference type="EMBL" id="KAF9440901.1"/>
    </source>
</evidence>
<feature type="compositionally biased region" description="Pro residues" evidence="1">
    <location>
        <begin position="152"/>
        <end position="168"/>
    </location>
</feature>
<dbReference type="EMBL" id="MU152190">
    <property type="protein sequence ID" value="KAF9440901.1"/>
    <property type="molecule type" value="Genomic_DNA"/>
</dbReference>
<name>A0A9P6BUX9_9AGAR</name>